<dbReference type="InterPro" id="IPR036866">
    <property type="entry name" value="RibonucZ/Hydroxyglut_hydro"/>
</dbReference>
<dbReference type="Proteomes" id="UP000036681">
    <property type="component" value="Unplaced"/>
</dbReference>
<dbReference type="WBParaSite" id="ALUE_0000188901-mRNA-1">
    <property type="protein sequence ID" value="ALUE_0000188901-mRNA-1"/>
    <property type="gene ID" value="ALUE_0000188901"/>
</dbReference>
<accession>A0A0M3HK44</accession>
<dbReference type="AlphaFoldDB" id="A0A0M3HK44"/>
<evidence type="ECO:0000313" key="1">
    <source>
        <dbReference type="Proteomes" id="UP000036681"/>
    </source>
</evidence>
<dbReference type="SUPFAM" id="SSF56281">
    <property type="entry name" value="Metallo-hydrolase/oxidoreductase"/>
    <property type="match status" value="1"/>
</dbReference>
<organism evidence="1 2">
    <name type="scientific">Ascaris lumbricoides</name>
    <name type="common">Giant roundworm</name>
    <dbReference type="NCBI Taxonomy" id="6252"/>
    <lineage>
        <taxon>Eukaryota</taxon>
        <taxon>Metazoa</taxon>
        <taxon>Ecdysozoa</taxon>
        <taxon>Nematoda</taxon>
        <taxon>Chromadorea</taxon>
        <taxon>Rhabditida</taxon>
        <taxon>Spirurina</taxon>
        <taxon>Ascaridomorpha</taxon>
        <taxon>Ascaridoidea</taxon>
        <taxon>Ascarididae</taxon>
        <taxon>Ascaris</taxon>
    </lineage>
</organism>
<reference evidence="2" key="1">
    <citation type="submission" date="2017-02" db="UniProtKB">
        <authorList>
            <consortium name="WormBaseParasite"/>
        </authorList>
    </citation>
    <scope>IDENTIFICATION</scope>
</reference>
<name>A0A0M3HK44_ASCLU</name>
<evidence type="ECO:0000313" key="2">
    <source>
        <dbReference type="WBParaSite" id="ALUE_0000188901-mRNA-1"/>
    </source>
</evidence>
<dbReference type="Gene3D" id="3.60.15.10">
    <property type="entry name" value="Ribonuclease Z/Hydroxyacylglutathione hydrolase-like"/>
    <property type="match status" value="1"/>
</dbReference>
<keyword evidence="1" id="KW-1185">Reference proteome</keyword>
<protein>
    <submittedName>
        <fullName evidence="2">RMMBL domain-containing protein</fullName>
    </submittedName>
</protein>
<sequence>MRSPHLVLVHGEINEMNRLKAAIIRQYEDDADFHIEVSLEILHEI</sequence>
<proteinExistence type="predicted"/>